<name>A0ABV4CVQ1_9BACT</name>
<evidence type="ECO:0000256" key="2">
    <source>
        <dbReference type="ARBA" id="ARBA00022448"/>
    </source>
</evidence>
<evidence type="ECO:0000256" key="1">
    <source>
        <dbReference type="ARBA" id="ARBA00004571"/>
    </source>
</evidence>
<gene>
    <name evidence="9" type="ORF">AAK873_07495</name>
</gene>
<feature type="domain" description="Secretin/TonB short N-terminal" evidence="8">
    <location>
        <begin position="50"/>
        <end position="101"/>
    </location>
</feature>
<evidence type="ECO:0000256" key="7">
    <source>
        <dbReference type="PROSITE-ProRule" id="PRU01360"/>
    </source>
</evidence>
<dbReference type="RefSeq" id="WP_369863454.1">
    <property type="nucleotide sequence ID" value="NZ_JBCLPP010000017.1"/>
</dbReference>
<dbReference type="Pfam" id="PF07660">
    <property type="entry name" value="STN"/>
    <property type="match status" value="1"/>
</dbReference>
<proteinExistence type="inferred from homology"/>
<dbReference type="NCBIfam" id="TIGR04056">
    <property type="entry name" value="OMP_RagA_SusC"/>
    <property type="match status" value="1"/>
</dbReference>
<keyword evidence="10" id="KW-1185">Reference proteome</keyword>
<dbReference type="InterPro" id="IPR012910">
    <property type="entry name" value="Plug_dom"/>
</dbReference>
<dbReference type="EMBL" id="JBCLPP010000017">
    <property type="protein sequence ID" value="MEY8245459.1"/>
    <property type="molecule type" value="Genomic_DNA"/>
</dbReference>
<dbReference type="SMART" id="SM00965">
    <property type="entry name" value="STN"/>
    <property type="match status" value="1"/>
</dbReference>
<evidence type="ECO:0000256" key="3">
    <source>
        <dbReference type="ARBA" id="ARBA00022452"/>
    </source>
</evidence>
<dbReference type="InterPro" id="IPR039426">
    <property type="entry name" value="TonB-dep_rcpt-like"/>
</dbReference>
<dbReference type="InterPro" id="IPR036942">
    <property type="entry name" value="Beta-barrel_TonB_sf"/>
</dbReference>
<dbReference type="InterPro" id="IPR011662">
    <property type="entry name" value="Secretin/TonB_short_N"/>
</dbReference>
<evidence type="ECO:0000313" key="9">
    <source>
        <dbReference type="EMBL" id="MEY8245459.1"/>
    </source>
</evidence>
<dbReference type="Gene3D" id="2.60.40.1120">
    <property type="entry name" value="Carboxypeptidase-like, regulatory domain"/>
    <property type="match status" value="1"/>
</dbReference>
<dbReference type="Gene3D" id="2.40.170.20">
    <property type="entry name" value="TonB-dependent receptor, beta-barrel domain"/>
    <property type="match status" value="1"/>
</dbReference>
<evidence type="ECO:0000256" key="5">
    <source>
        <dbReference type="ARBA" id="ARBA00023136"/>
    </source>
</evidence>
<evidence type="ECO:0000313" key="10">
    <source>
        <dbReference type="Proteomes" id="UP001565200"/>
    </source>
</evidence>
<keyword evidence="3 7" id="KW-1134">Transmembrane beta strand</keyword>
<accession>A0ABV4CVQ1</accession>
<keyword evidence="6 7" id="KW-0998">Cell outer membrane</keyword>
<evidence type="ECO:0000256" key="4">
    <source>
        <dbReference type="ARBA" id="ARBA00022692"/>
    </source>
</evidence>
<dbReference type="SUPFAM" id="SSF56935">
    <property type="entry name" value="Porins"/>
    <property type="match status" value="1"/>
</dbReference>
<dbReference type="NCBIfam" id="TIGR04057">
    <property type="entry name" value="SusC_RagA_signa"/>
    <property type="match status" value="1"/>
</dbReference>
<reference evidence="9 10" key="1">
    <citation type="submission" date="2024-03" db="EMBL/GenBank/DDBJ databases">
        <title>Mouse gut bacterial collection (mGBC) of GemPharmatech.</title>
        <authorList>
            <person name="He Y."/>
            <person name="Dong L."/>
            <person name="Wu D."/>
            <person name="Gao X."/>
            <person name="Lin Z."/>
        </authorList>
    </citation>
    <scope>NUCLEOTIDE SEQUENCE [LARGE SCALE GENOMIC DNA]</scope>
    <source>
        <strain evidence="9 10">54-13</strain>
    </source>
</reference>
<dbReference type="Gene3D" id="2.170.130.10">
    <property type="entry name" value="TonB-dependent receptor, plug domain"/>
    <property type="match status" value="1"/>
</dbReference>
<keyword evidence="9" id="KW-0675">Receptor</keyword>
<dbReference type="PROSITE" id="PS52016">
    <property type="entry name" value="TONB_DEPENDENT_REC_3"/>
    <property type="match status" value="1"/>
</dbReference>
<comment type="subcellular location">
    <subcellularLocation>
        <location evidence="1 7">Cell outer membrane</location>
        <topology evidence="1 7">Multi-pass membrane protein</topology>
    </subcellularLocation>
</comment>
<dbReference type="InterPro" id="IPR037066">
    <property type="entry name" value="Plug_dom_sf"/>
</dbReference>
<dbReference type="Gene3D" id="3.55.50.30">
    <property type="match status" value="1"/>
</dbReference>
<dbReference type="Pfam" id="PF07715">
    <property type="entry name" value="Plug"/>
    <property type="match status" value="1"/>
</dbReference>
<dbReference type="SUPFAM" id="SSF49464">
    <property type="entry name" value="Carboxypeptidase regulatory domain-like"/>
    <property type="match status" value="1"/>
</dbReference>
<evidence type="ECO:0000256" key="6">
    <source>
        <dbReference type="ARBA" id="ARBA00023237"/>
    </source>
</evidence>
<evidence type="ECO:0000259" key="8">
    <source>
        <dbReference type="SMART" id="SM00965"/>
    </source>
</evidence>
<dbReference type="Proteomes" id="UP001565200">
    <property type="component" value="Unassembled WGS sequence"/>
</dbReference>
<organism evidence="9 10">
    <name type="scientific">Heminiphilus faecis</name>
    <dbReference type="NCBI Taxonomy" id="2601703"/>
    <lineage>
        <taxon>Bacteria</taxon>
        <taxon>Pseudomonadati</taxon>
        <taxon>Bacteroidota</taxon>
        <taxon>Bacteroidia</taxon>
        <taxon>Bacteroidales</taxon>
        <taxon>Muribaculaceae</taxon>
        <taxon>Heminiphilus</taxon>
    </lineage>
</organism>
<dbReference type="InterPro" id="IPR023997">
    <property type="entry name" value="TonB-dep_OMP_SusC/RagA_CS"/>
</dbReference>
<keyword evidence="5 7" id="KW-0472">Membrane</keyword>
<protein>
    <submittedName>
        <fullName evidence="9">TonB-dependent receptor</fullName>
    </submittedName>
</protein>
<keyword evidence="2 7" id="KW-0813">Transport</keyword>
<dbReference type="InterPro" id="IPR023996">
    <property type="entry name" value="TonB-dep_OMP_SusC/RagA"/>
</dbReference>
<keyword evidence="4 7" id="KW-0812">Transmembrane</keyword>
<sequence>MNSFLKKTILGAIVIIFCAPLFAQGKGITVGIENGNLKTLLELIEKQSGYVFSYRDDVIDNKVVTVNVKNVPVSQVLDKALAGTNLSYKIVSDKSIIITETADKKHSNEPKITVQGTVVDSTGEPIIGGTVRVKGSQLGAATDMDGNYTLNNVPSDATIVFSYIGCSPQEIRASDTAALSNVELKEDTQVLDEVVVVGYGVQKKRDVSTAISQIKSDDIANLPASDFRQAMAGKMPGVSVMQASGDPEGNNMIVRVRGVSSATAGNDPLYIVDGVPVENGLGNINPNDIESLEVLKDASAAAIYGSRGSNGVIIITTKKGTTERASVSYAGYVSWDNVTKKIDLMNAYQYAEFSAEAHTNAYLDLHPGGTAPNGSRPESYSNYPVELEPYLQGVAGLTDTDWQDEIFRTGISNNHNLSISGKSGDTNYFVSANYLNKEGVIINSDYKKYSFRANLDGKYQRLSYGANMSPSYSESNRVNASGPYSGGGVVQSALTSCPIWPVYNPDGSFNWQGNGYWRVGNDYQHNEILNPVALATLYKDQVTRFNFTGRMYVGFDFGRGFKFQTSFGGNYYGANNETYRPSTLPLIGKDNYDKPSNPIAEASTGSYYNWLIENQLTWYRDFGKHSVNAVVVQSAQKETYKGVYVKATDYPNDYIQTITGGTVSDGTSKTTEWSLASYLARVQYSYDSKYMLSAAIRADGSSRFGKNNRWGYFPSASAAWRFTQEDFFRNLASSSWLEDGKLRFSYGQTGNFNIGNYEHLSTMGIEEYILGIGNGQLVSGYKPTSVDNPDLTWEKTSMINVGLDLRAFNGYLTFTGEFYNSDTHDMLQQVLVPRATGYGTTLMNIGKVNNHGLEFSIGSQHSFSNGISYSFNATWAKNWNEVKELGQNNAPIISSGSVEHAYYITEVGKPIGSYYLMVVDGVFKNEEEIKAYPHFDKTRPGDFKFVDVNGDGVIDVNTDRAVVGNYMPDFTYGFNGQLMYKGIDLSFSFQGVYGNEILNLNKRYLDNMEGNTNGTITALDRWKSPENPGNGFINRANRKQTGNNGRTSTWHIEDGSYLRLQNLTIGYTLPSNWLKRFHIEKCRLYVSGNNLITWTNYSGYNPEVSMRTANALTPGEDYGTYPLSRTFMVGLNITTF</sequence>
<comment type="caution">
    <text evidence="9">The sequence shown here is derived from an EMBL/GenBank/DDBJ whole genome shotgun (WGS) entry which is preliminary data.</text>
</comment>
<dbReference type="Pfam" id="PF13715">
    <property type="entry name" value="CarbopepD_reg_2"/>
    <property type="match status" value="1"/>
</dbReference>
<dbReference type="InterPro" id="IPR008969">
    <property type="entry name" value="CarboxyPept-like_regulatory"/>
</dbReference>
<comment type="similarity">
    <text evidence="7">Belongs to the TonB-dependent receptor family.</text>
</comment>